<accession>A0ABT8A7W3</accession>
<keyword evidence="5" id="KW-0862">Zinc</keyword>
<dbReference type="Gene3D" id="3.60.15.10">
    <property type="entry name" value="Ribonuclease Z/Hydroxyacylglutathione hydrolase-like"/>
    <property type="match status" value="1"/>
</dbReference>
<dbReference type="EMBL" id="JAUFPN010000150">
    <property type="protein sequence ID" value="MDN3565603.1"/>
    <property type="molecule type" value="Genomic_DNA"/>
</dbReference>
<evidence type="ECO:0000256" key="4">
    <source>
        <dbReference type="ARBA" id="ARBA00022801"/>
    </source>
</evidence>
<dbReference type="InterPro" id="IPR051013">
    <property type="entry name" value="MBL_superfamily_lactonases"/>
</dbReference>
<comment type="caution">
    <text evidence="7">The sequence shown here is derived from an EMBL/GenBank/DDBJ whole genome shotgun (WGS) entry which is preliminary data.</text>
</comment>
<proteinExistence type="inferred from homology"/>
<name>A0ABT8A7W3_9PROT</name>
<gene>
    <name evidence="7" type="ORF">QWZ14_14645</name>
</gene>
<organism evidence="7 8">
    <name type="scientific">Paeniroseomonas aquatica</name>
    <dbReference type="NCBI Taxonomy" id="373043"/>
    <lineage>
        <taxon>Bacteria</taxon>
        <taxon>Pseudomonadati</taxon>
        <taxon>Pseudomonadota</taxon>
        <taxon>Alphaproteobacteria</taxon>
        <taxon>Acetobacterales</taxon>
        <taxon>Acetobacteraceae</taxon>
        <taxon>Paeniroseomonas</taxon>
    </lineage>
</organism>
<evidence type="ECO:0000256" key="3">
    <source>
        <dbReference type="ARBA" id="ARBA00022723"/>
    </source>
</evidence>
<dbReference type="Pfam" id="PF00753">
    <property type="entry name" value="Lactamase_B"/>
    <property type="match status" value="1"/>
</dbReference>
<dbReference type="SUPFAM" id="SSF56281">
    <property type="entry name" value="Metallo-hydrolase/oxidoreductase"/>
    <property type="match status" value="1"/>
</dbReference>
<dbReference type="SMART" id="SM00849">
    <property type="entry name" value="Lactamase_B"/>
    <property type="match status" value="1"/>
</dbReference>
<dbReference type="PANTHER" id="PTHR42978:SF2">
    <property type="entry name" value="102 KBASES UNSTABLE REGION: FROM 1 TO 119443"/>
    <property type="match status" value="1"/>
</dbReference>
<feature type="domain" description="Metallo-beta-lactamase" evidence="6">
    <location>
        <begin position="23"/>
        <end position="208"/>
    </location>
</feature>
<comment type="cofactor">
    <cofactor evidence="1">
        <name>Zn(2+)</name>
        <dbReference type="ChEBI" id="CHEBI:29105"/>
    </cofactor>
</comment>
<evidence type="ECO:0000256" key="2">
    <source>
        <dbReference type="ARBA" id="ARBA00007749"/>
    </source>
</evidence>
<reference evidence="8" key="1">
    <citation type="journal article" date="2019" name="Int. J. Syst. Evol. Microbiol.">
        <title>The Global Catalogue of Microorganisms (GCM) 10K type strain sequencing project: providing services to taxonomists for standard genome sequencing and annotation.</title>
        <authorList>
            <consortium name="The Broad Institute Genomics Platform"/>
            <consortium name="The Broad Institute Genome Sequencing Center for Infectious Disease"/>
            <person name="Wu L."/>
            <person name="Ma J."/>
        </authorList>
    </citation>
    <scope>NUCLEOTIDE SEQUENCE [LARGE SCALE GENOMIC DNA]</scope>
    <source>
        <strain evidence="8">CECT 7131</strain>
    </source>
</reference>
<dbReference type="PANTHER" id="PTHR42978">
    <property type="entry name" value="QUORUM-QUENCHING LACTONASE YTNP-RELATED-RELATED"/>
    <property type="match status" value="1"/>
</dbReference>
<keyword evidence="8" id="KW-1185">Reference proteome</keyword>
<evidence type="ECO:0000259" key="6">
    <source>
        <dbReference type="SMART" id="SM00849"/>
    </source>
</evidence>
<sequence length="251" mass="27704">MYRIDVLIQGYPGKSLCHGGLGWSTIALLRGHDRTILIDVGAFAVRPEFGKQLAAAGVAPEAVTDVVLTHAHWDHSVNYTLFPNAAVWIGRVEMDWATGVPAGFNPLPELYVADLARHPKLHLLEDGEQFLDGFTAHLCPGHTPGCLVYRLEGNDFPVVFSGDAAKNRAEMLSLATDMTMDAAASRASLDRIWSLWRQVPGTLLIPGHDLTMRLDDAGRPEFIGQRRAGIKAWFSEDLEVCQEFDITEPRF</sequence>
<comment type="similarity">
    <text evidence="2">Belongs to the metallo-beta-lactamase superfamily.</text>
</comment>
<keyword evidence="3" id="KW-0479">Metal-binding</keyword>
<evidence type="ECO:0000256" key="1">
    <source>
        <dbReference type="ARBA" id="ARBA00001947"/>
    </source>
</evidence>
<evidence type="ECO:0000256" key="5">
    <source>
        <dbReference type="ARBA" id="ARBA00022833"/>
    </source>
</evidence>
<protein>
    <submittedName>
        <fullName evidence="7">MBL fold metallo-hydrolase</fullName>
    </submittedName>
</protein>
<dbReference type="RefSeq" id="WP_290317455.1">
    <property type="nucleotide sequence ID" value="NZ_JAUFPN010000150.1"/>
</dbReference>
<keyword evidence="4" id="KW-0378">Hydrolase</keyword>
<evidence type="ECO:0000313" key="7">
    <source>
        <dbReference type="EMBL" id="MDN3565603.1"/>
    </source>
</evidence>
<evidence type="ECO:0000313" key="8">
    <source>
        <dbReference type="Proteomes" id="UP001529369"/>
    </source>
</evidence>
<dbReference type="InterPro" id="IPR001279">
    <property type="entry name" value="Metallo-B-lactamas"/>
</dbReference>
<dbReference type="InterPro" id="IPR036866">
    <property type="entry name" value="RibonucZ/Hydroxyglut_hydro"/>
</dbReference>
<dbReference type="Proteomes" id="UP001529369">
    <property type="component" value="Unassembled WGS sequence"/>
</dbReference>